<feature type="transmembrane region" description="Helical" evidence="1">
    <location>
        <begin position="22"/>
        <end position="44"/>
    </location>
</feature>
<proteinExistence type="predicted"/>
<dbReference type="STRING" id="469378.Ccur_02610"/>
<dbReference type="Proteomes" id="UP000000954">
    <property type="component" value="Chromosome"/>
</dbReference>
<dbReference type="HOGENOM" id="CLU_1903185_0_0_11"/>
<sequence>MEQSIIEIAIAVARDSPALATAGLIVVAALAIWIRISPAVVDYYTRRTEREEAREVRKREESEDRAKLEGQWLESQKRATAAIETSNQLVKRMVDKIDDDKSRSERIEGRLAKIDGEMGQMATEIHLIKEIVK</sequence>
<keyword evidence="1" id="KW-1133">Transmembrane helix</keyword>
<evidence type="ECO:0000256" key="1">
    <source>
        <dbReference type="SAM" id="Phobius"/>
    </source>
</evidence>
<accession>C7MM48</accession>
<dbReference type="RefSeq" id="WP_012802676.1">
    <property type="nucleotide sequence ID" value="NC_013170.1"/>
</dbReference>
<protein>
    <submittedName>
        <fullName evidence="2">Uncharacterized protein</fullName>
    </submittedName>
</protein>
<dbReference type="EMBL" id="CP001682">
    <property type="protein sequence ID" value="ACU93988.1"/>
    <property type="molecule type" value="Genomic_DNA"/>
</dbReference>
<dbReference type="AlphaFoldDB" id="C7MM48"/>
<keyword evidence="1" id="KW-0472">Membrane</keyword>
<keyword evidence="1" id="KW-0812">Transmembrane</keyword>
<organism evidence="2 3">
    <name type="scientific">Cryptobacterium curtum (strain ATCC 700683 / DSM 15641 / CCUG 43107 / 12-3)</name>
    <dbReference type="NCBI Taxonomy" id="469378"/>
    <lineage>
        <taxon>Bacteria</taxon>
        <taxon>Bacillati</taxon>
        <taxon>Actinomycetota</taxon>
        <taxon>Coriobacteriia</taxon>
        <taxon>Eggerthellales</taxon>
        <taxon>Eggerthellaceae</taxon>
        <taxon>Cryptobacterium</taxon>
    </lineage>
</organism>
<dbReference type="KEGG" id="ccu:Ccur_02610"/>
<evidence type="ECO:0000313" key="3">
    <source>
        <dbReference type="Proteomes" id="UP000000954"/>
    </source>
</evidence>
<evidence type="ECO:0000313" key="2">
    <source>
        <dbReference type="EMBL" id="ACU93988.1"/>
    </source>
</evidence>
<reference evidence="2 3" key="1">
    <citation type="journal article" date="2009" name="Stand. Genomic Sci.">
        <title>Complete genome sequence of Cryptobacterium curtum type strain (12-3).</title>
        <authorList>
            <person name="Mavrommatis K."/>
            <person name="Pukall R."/>
            <person name="Rohde C."/>
            <person name="Chen F."/>
            <person name="Sims D."/>
            <person name="Brettin T."/>
            <person name="Kuske C."/>
            <person name="Detter J.C."/>
            <person name="Han C."/>
            <person name="Lapidus A."/>
            <person name="Copeland A."/>
            <person name="Glavina Del Rio T."/>
            <person name="Nolan M."/>
            <person name="Lucas S."/>
            <person name="Tice H."/>
            <person name="Cheng J.F."/>
            <person name="Bruce D."/>
            <person name="Goodwin L."/>
            <person name="Pitluck S."/>
            <person name="Ovchinnikova G."/>
            <person name="Pati A."/>
            <person name="Ivanova N."/>
            <person name="Chen A."/>
            <person name="Palaniappan K."/>
            <person name="Chain P."/>
            <person name="D'haeseleer P."/>
            <person name="Goker M."/>
            <person name="Bristow J."/>
            <person name="Eisen J.A."/>
            <person name="Markowitz V."/>
            <person name="Hugenholtz P."/>
            <person name="Rohde M."/>
            <person name="Klenk H.P."/>
            <person name="Kyrpides N.C."/>
        </authorList>
    </citation>
    <scope>NUCLEOTIDE SEQUENCE [LARGE SCALE GENOMIC DNA]</scope>
    <source>
        <strain evidence="3">ATCC 700683 / DSM 15641 / 12-3</strain>
    </source>
</reference>
<gene>
    <name evidence="2" type="ordered locus">Ccur_02610</name>
</gene>
<keyword evidence="3" id="KW-1185">Reference proteome</keyword>
<name>C7MM48_CRYCD</name>